<gene>
    <name evidence="11" type="ORF">ZEAMMB73_Zm00001d007109</name>
</gene>
<dbReference type="GO" id="GO:0009734">
    <property type="term" value="P:auxin-activated signaling pathway"/>
    <property type="evidence" value="ECO:0007669"/>
    <property type="project" value="UniProtKB-KW"/>
</dbReference>
<dbReference type="EMBL" id="CM007648">
    <property type="protein sequence ID" value="ONM26008.1"/>
    <property type="molecule type" value="Genomic_DNA"/>
</dbReference>
<evidence type="ECO:0000313" key="11">
    <source>
        <dbReference type="EMBL" id="ONM26008.1"/>
    </source>
</evidence>
<comment type="function">
    <text evidence="7">Involved in cellular auxin homeostasis by regulating auxin metabolism. Regulates intracellular auxin accumulation at the endoplasmic reticulum and thus auxin availability for nuclear auxin signaling.</text>
</comment>
<evidence type="ECO:0000256" key="8">
    <source>
        <dbReference type="ARBA" id="ARBA00025752"/>
    </source>
</evidence>
<keyword evidence="4 10" id="KW-1133">Transmembrane helix</keyword>
<evidence type="ECO:0000256" key="6">
    <source>
        <dbReference type="ARBA" id="ARBA00023294"/>
    </source>
</evidence>
<dbReference type="PANTHER" id="PTHR31651">
    <property type="match status" value="1"/>
</dbReference>
<evidence type="ECO:0000256" key="10">
    <source>
        <dbReference type="SAM" id="Phobius"/>
    </source>
</evidence>
<reference evidence="11" key="1">
    <citation type="submission" date="2015-12" db="EMBL/GenBank/DDBJ databases">
        <title>Update maize B73 reference genome by single molecule sequencing technologies.</title>
        <authorList>
            <consortium name="Maize Genome Sequencing Project"/>
            <person name="Ware D."/>
        </authorList>
    </citation>
    <scope>NUCLEOTIDE SEQUENCE [LARGE SCALE GENOMIC DNA]</scope>
    <source>
        <tissue evidence="11">Seedling</tissue>
    </source>
</reference>
<dbReference type="GO" id="GO:0080162">
    <property type="term" value="P:endoplasmic reticulum to cytosol auxin transport"/>
    <property type="evidence" value="ECO:0007669"/>
    <property type="project" value="InterPro"/>
</dbReference>
<keyword evidence="5 10" id="KW-0472">Membrane</keyword>
<evidence type="ECO:0000256" key="7">
    <source>
        <dbReference type="ARBA" id="ARBA00025100"/>
    </source>
</evidence>
<feature type="compositionally biased region" description="Basic and acidic residues" evidence="9">
    <location>
        <begin position="125"/>
        <end position="134"/>
    </location>
</feature>
<protein>
    <submittedName>
        <fullName evidence="11">Protein PIN-LIKES 7</fullName>
    </submittedName>
</protein>
<dbReference type="PANTHER" id="PTHR31651:SF3">
    <property type="entry name" value="PROTEIN PIN-LIKES 7"/>
    <property type="match status" value="1"/>
</dbReference>
<dbReference type="STRING" id="4577.A0A1D6F3U6"/>
<sequence length="309" mass="34581">MPRRLKTKLGGATEECDFDSKGNLGNLLLIIVPTVCDEDGNPFGDDSSTCRSRSLSYLSLSMALGCLFIWTHTYSLMQKSGKLYNKMQSKSIQCPADSDEEHEHAKEDGPAGCADEEAPLPTSVKPREHEHGEEEEHQMEAPPLSCESEVADKGFWTKLKDAIHQFIEELMAPRTISAIIGFVVGLVPWLKSLIVGDGAPLKVIQDSLQLMGASEVGAKACGDRRDHVCPLRAPPADRHRRVRAAYELGFLSRDPLYRYMLIAVPPAMNIESLRVEAIHVSQQYDVIPHTRHSFRIEYADDTFFKRIFR</sequence>
<keyword evidence="3 10" id="KW-0812">Transmembrane</keyword>
<accession>A0A1D6F3U6</accession>
<evidence type="ECO:0000256" key="9">
    <source>
        <dbReference type="SAM" id="MobiDB-lite"/>
    </source>
</evidence>
<evidence type="ECO:0000256" key="3">
    <source>
        <dbReference type="ARBA" id="ARBA00022692"/>
    </source>
</evidence>
<evidence type="ECO:0000256" key="5">
    <source>
        <dbReference type="ARBA" id="ARBA00023136"/>
    </source>
</evidence>
<dbReference type="Pfam" id="PF03547">
    <property type="entry name" value="Mem_trans"/>
    <property type="match status" value="1"/>
</dbReference>
<dbReference type="InterPro" id="IPR004776">
    <property type="entry name" value="Mem_transp_PIN-like"/>
</dbReference>
<dbReference type="InterPro" id="IPR045033">
    <property type="entry name" value="PILS1/3/4/5/7"/>
</dbReference>
<comment type="subcellular location">
    <subcellularLocation>
        <location evidence="1">Endoplasmic reticulum membrane</location>
        <topology evidence="1">Multi-pass membrane protein</topology>
    </subcellularLocation>
</comment>
<organism evidence="11">
    <name type="scientific">Zea mays</name>
    <name type="common">Maize</name>
    <dbReference type="NCBI Taxonomy" id="4577"/>
    <lineage>
        <taxon>Eukaryota</taxon>
        <taxon>Viridiplantae</taxon>
        <taxon>Streptophyta</taxon>
        <taxon>Embryophyta</taxon>
        <taxon>Tracheophyta</taxon>
        <taxon>Spermatophyta</taxon>
        <taxon>Magnoliopsida</taxon>
        <taxon>Liliopsida</taxon>
        <taxon>Poales</taxon>
        <taxon>Poaceae</taxon>
        <taxon>PACMAD clade</taxon>
        <taxon>Panicoideae</taxon>
        <taxon>Andropogonodae</taxon>
        <taxon>Andropogoneae</taxon>
        <taxon>Tripsacinae</taxon>
        <taxon>Zea</taxon>
    </lineage>
</organism>
<dbReference type="ExpressionAtlas" id="A0A1D6F3U6">
    <property type="expression patterns" value="baseline and differential"/>
</dbReference>
<proteinExistence type="inferred from homology"/>
<evidence type="ECO:0000256" key="2">
    <source>
        <dbReference type="ARBA" id="ARBA00022448"/>
    </source>
</evidence>
<dbReference type="AlphaFoldDB" id="A0A1D6F3U6"/>
<evidence type="ECO:0000256" key="4">
    <source>
        <dbReference type="ARBA" id="ARBA00022989"/>
    </source>
</evidence>
<dbReference type="PaxDb" id="4577-GRMZM2G070563_P01"/>
<dbReference type="OMA" id="NNGERTQ"/>
<name>A0A1D6F3U6_MAIZE</name>
<comment type="similarity">
    <text evidence="8">Belongs to the auxin efflux carrier (TC 2.A.69.2) family.</text>
</comment>
<dbReference type="GO" id="GO:0005789">
    <property type="term" value="C:endoplasmic reticulum membrane"/>
    <property type="evidence" value="ECO:0007669"/>
    <property type="project" value="UniProtKB-SubCell"/>
</dbReference>
<feature type="region of interest" description="Disordered" evidence="9">
    <location>
        <begin position="94"/>
        <end position="145"/>
    </location>
</feature>
<dbReference type="InParanoid" id="A0A1D6F3U6"/>
<feature type="transmembrane region" description="Helical" evidence="10">
    <location>
        <begin position="57"/>
        <end position="77"/>
    </location>
</feature>
<dbReference type="eggNOG" id="KOG2722">
    <property type="taxonomic scope" value="Eukaryota"/>
</dbReference>
<keyword evidence="2" id="KW-0813">Transport</keyword>
<keyword evidence="6" id="KW-0927">Auxin signaling pathway</keyword>
<evidence type="ECO:0000256" key="1">
    <source>
        <dbReference type="ARBA" id="ARBA00004477"/>
    </source>
</evidence>